<sequence length="61" mass="6788">MTAAKKQSAGRLSPSFYHAVYKLALTPLLFPKAMTHDQNTRRAACGKEQAVKRRTASPQKE</sequence>
<proteinExistence type="predicted"/>
<accession>A0A150MP94</accession>
<dbReference type="AlphaFoldDB" id="A0A150MP94"/>
<name>A0A150MP94_GEOSE</name>
<feature type="region of interest" description="Disordered" evidence="1">
    <location>
        <begin position="37"/>
        <end position="61"/>
    </location>
</feature>
<evidence type="ECO:0000313" key="4">
    <source>
        <dbReference type="Proteomes" id="UP000075424"/>
    </source>
</evidence>
<evidence type="ECO:0000313" key="2">
    <source>
        <dbReference type="EMBL" id="KAF6510362.1"/>
    </source>
</evidence>
<dbReference type="EMBL" id="LUCS01000028">
    <property type="protein sequence ID" value="KAF6510362.1"/>
    <property type="molecule type" value="Genomic_DNA"/>
</dbReference>
<dbReference type="EMBL" id="LQYV01000069">
    <property type="protein sequence ID" value="KYD26300.1"/>
    <property type="molecule type" value="Genomic_DNA"/>
</dbReference>
<organism evidence="3 4">
    <name type="scientific">Geobacillus stearothermophilus</name>
    <name type="common">Bacillus stearothermophilus</name>
    <dbReference type="NCBI Taxonomy" id="1422"/>
    <lineage>
        <taxon>Bacteria</taxon>
        <taxon>Bacillati</taxon>
        <taxon>Bacillota</taxon>
        <taxon>Bacilli</taxon>
        <taxon>Bacillales</taxon>
        <taxon>Anoxybacillaceae</taxon>
        <taxon>Geobacillus</taxon>
    </lineage>
</organism>
<dbReference type="Proteomes" id="UP000773850">
    <property type="component" value="Unassembled WGS sequence"/>
</dbReference>
<reference evidence="2 5" key="2">
    <citation type="submission" date="2016-03" db="EMBL/GenBank/DDBJ databases">
        <title>Spore heat resistance.</title>
        <authorList>
            <person name="Boekhorst J."/>
            <person name="Berendsen E.M."/>
            <person name="Wells-Bennik M.H."/>
            <person name="Kuipers O.P."/>
        </authorList>
    </citation>
    <scope>NUCLEOTIDE SEQUENCE [LARGE SCALE GENOMIC DNA]</scope>
    <source>
        <strain evidence="2 5">GS8</strain>
    </source>
</reference>
<protein>
    <submittedName>
        <fullName evidence="3">Uncharacterized protein</fullName>
    </submittedName>
</protein>
<evidence type="ECO:0000256" key="1">
    <source>
        <dbReference type="SAM" id="MobiDB-lite"/>
    </source>
</evidence>
<gene>
    <name evidence="3" type="ORF">B4109_1636</name>
    <name evidence="2" type="ORF">GS8_2519</name>
</gene>
<comment type="caution">
    <text evidence="3">The sequence shown here is derived from an EMBL/GenBank/DDBJ whole genome shotgun (WGS) entry which is preliminary data.</text>
</comment>
<reference evidence="3 4" key="1">
    <citation type="submission" date="2016-01" db="EMBL/GenBank/DDBJ databases">
        <title>Draft Genome Sequences of Seven Thermophilic Sporeformers Isolated from Foods.</title>
        <authorList>
            <person name="Berendsen E.M."/>
            <person name="Wells-Bennik M.H."/>
            <person name="Krawcyk A.O."/>
            <person name="De Jong A."/>
            <person name="Holsappel S."/>
            <person name="Eijlander R.T."/>
            <person name="Kuipers O.P."/>
        </authorList>
    </citation>
    <scope>NUCLEOTIDE SEQUENCE [LARGE SCALE GENOMIC DNA]</scope>
    <source>
        <strain evidence="3 4">B4109</strain>
    </source>
</reference>
<dbReference type="RefSeq" id="WP_033017106.1">
    <property type="nucleotide sequence ID" value="NZ_RCTI01000034.1"/>
</dbReference>
<evidence type="ECO:0000313" key="5">
    <source>
        <dbReference type="Proteomes" id="UP000773850"/>
    </source>
</evidence>
<evidence type="ECO:0000313" key="3">
    <source>
        <dbReference type="EMBL" id="KYD26300.1"/>
    </source>
</evidence>
<dbReference type="Proteomes" id="UP000075424">
    <property type="component" value="Unassembled WGS sequence"/>
</dbReference>
<keyword evidence="5" id="KW-1185">Reference proteome</keyword>